<dbReference type="Pfam" id="PF04029">
    <property type="entry name" value="2-ph_phosp"/>
    <property type="match status" value="1"/>
</dbReference>
<sequence length="292" mass="29407">MDDWYLQRPHGVRFDWGPTGAERLAVDVACLVVVDVLSFTTSVTVAVDAGTRVFPYRWRDETASAFAEQMGAELAVGRRMATTTTPWSLSPAALRRAPFTPRLVLPSPNGSAIAASAGGIPVVAGALRNATAVGHWLAREGYGTTERPVAVIASGERWPDGSLRPALEDLLGAGAIIGALHGWTRAGAGAGAGAGGGGGGDGCGDGGRAGGRDRIDDAPALSPEAEMAAAAFRTAPDIATAVAEGASGRELIGGGFAEDVAVATEGDVCSAVPVLADDGAFARIDGFAGPAT</sequence>
<dbReference type="AlphaFoldDB" id="A0A5P2CRW1"/>
<dbReference type="GO" id="GO:0050532">
    <property type="term" value="F:2-phosphosulfolactate phosphatase activity"/>
    <property type="evidence" value="ECO:0007669"/>
    <property type="project" value="InterPro"/>
</dbReference>
<proteinExistence type="predicted"/>
<dbReference type="GO" id="GO:0000287">
    <property type="term" value="F:magnesium ion binding"/>
    <property type="evidence" value="ECO:0007669"/>
    <property type="project" value="InterPro"/>
</dbReference>
<accession>A0A5P2CRW1</accession>
<reference evidence="2 3" key="1">
    <citation type="submission" date="2018-05" db="EMBL/GenBank/DDBJ databases">
        <title>Streptomyces venezuelae.</title>
        <authorList>
            <person name="Kim W."/>
            <person name="Lee N."/>
            <person name="Cho B.-K."/>
        </authorList>
    </citation>
    <scope>NUCLEOTIDE SEQUENCE [LARGE SCALE GENOMIC DNA]</scope>
    <source>
        <strain evidence="2 3">ATCC 14585</strain>
    </source>
</reference>
<name>A0A5P2CRW1_STRVZ</name>
<evidence type="ECO:0000313" key="3">
    <source>
        <dbReference type="Proteomes" id="UP000324015"/>
    </source>
</evidence>
<protein>
    <recommendedName>
        <fullName evidence="1">Probable 2-phosphosulfolactate phosphatase</fullName>
    </recommendedName>
</protein>
<evidence type="ECO:0000256" key="1">
    <source>
        <dbReference type="ARBA" id="ARBA00021948"/>
    </source>
</evidence>
<dbReference type="SUPFAM" id="SSF142823">
    <property type="entry name" value="ComB-like"/>
    <property type="match status" value="2"/>
</dbReference>
<evidence type="ECO:0000313" key="2">
    <source>
        <dbReference type="EMBL" id="QES45646.1"/>
    </source>
</evidence>
<dbReference type="RefSeq" id="WP_150187944.1">
    <property type="nucleotide sequence ID" value="NZ_CP029191.1"/>
</dbReference>
<dbReference type="Gene3D" id="3.90.1560.10">
    <property type="entry name" value="ComB-like"/>
    <property type="match status" value="1"/>
</dbReference>
<dbReference type="EMBL" id="CP029191">
    <property type="protein sequence ID" value="QES45646.1"/>
    <property type="molecule type" value="Genomic_DNA"/>
</dbReference>
<gene>
    <name evidence="2" type="ORF">DEJ49_35825</name>
</gene>
<dbReference type="Proteomes" id="UP000324015">
    <property type="component" value="Chromosome"/>
</dbReference>
<dbReference type="InterPro" id="IPR036702">
    <property type="entry name" value="ComB-like_sf"/>
</dbReference>
<organism evidence="2 3">
    <name type="scientific">Streptomyces venezuelae</name>
    <dbReference type="NCBI Taxonomy" id="54571"/>
    <lineage>
        <taxon>Bacteria</taxon>
        <taxon>Bacillati</taxon>
        <taxon>Actinomycetota</taxon>
        <taxon>Actinomycetes</taxon>
        <taxon>Kitasatosporales</taxon>
        <taxon>Streptomycetaceae</taxon>
        <taxon>Streptomyces</taxon>
    </lineage>
</organism>
<dbReference type="InterPro" id="IPR005238">
    <property type="entry name" value="ComB-like"/>
</dbReference>